<evidence type="ECO:0000256" key="1">
    <source>
        <dbReference type="ARBA" id="ARBA00001946"/>
    </source>
</evidence>
<feature type="region of interest" description="Disordered" evidence="4">
    <location>
        <begin position="1"/>
        <end position="26"/>
    </location>
</feature>
<dbReference type="AlphaFoldDB" id="A0A368V380"/>
<dbReference type="InterPro" id="IPR050469">
    <property type="entry name" value="Diguanylate_Cyclase"/>
</dbReference>
<evidence type="ECO:0000256" key="3">
    <source>
        <dbReference type="ARBA" id="ARBA00034247"/>
    </source>
</evidence>
<organism evidence="7 9">
    <name type="scientific">Marinobacter nauticus</name>
    <name type="common">Marinobacter hydrocarbonoclasticus</name>
    <name type="synonym">Marinobacter aquaeolei</name>
    <dbReference type="NCBI Taxonomy" id="2743"/>
    <lineage>
        <taxon>Bacteria</taxon>
        <taxon>Pseudomonadati</taxon>
        <taxon>Pseudomonadota</taxon>
        <taxon>Gammaproteobacteria</taxon>
        <taxon>Pseudomonadales</taxon>
        <taxon>Marinobacteraceae</taxon>
        <taxon>Marinobacter</taxon>
    </lineage>
</organism>
<evidence type="ECO:0000313" key="10">
    <source>
        <dbReference type="Proteomes" id="UP000253065"/>
    </source>
</evidence>
<reference evidence="9 11" key="1">
    <citation type="submission" date="2018-07" db="EMBL/GenBank/DDBJ databases">
        <title>Freshwater and sediment microbial communities from various areas in North America, analyzing microbe dynamics in response to fracking.</title>
        <authorList>
            <person name="Lamendella R."/>
        </authorList>
    </citation>
    <scope>NUCLEOTIDE SEQUENCE [LARGE SCALE GENOMIC DNA]</scope>
    <source>
        <strain evidence="8 11">105B</strain>
        <strain evidence="7 9">114E</strain>
        <strain evidence="6 10">114E_o</strain>
    </source>
</reference>
<dbReference type="GO" id="GO:0052621">
    <property type="term" value="F:diguanylate cyclase activity"/>
    <property type="evidence" value="ECO:0007669"/>
    <property type="project" value="UniProtKB-EC"/>
</dbReference>
<comment type="caution">
    <text evidence="7">The sequence shown here is derived from an EMBL/GenBank/DDBJ whole genome shotgun (WGS) entry which is preliminary data.</text>
</comment>
<evidence type="ECO:0000256" key="2">
    <source>
        <dbReference type="ARBA" id="ARBA00012528"/>
    </source>
</evidence>
<dbReference type="Proteomes" id="UP000252795">
    <property type="component" value="Unassembled WGS sequence"/>
</dbReference>
<name>A0A368V380_MARNT</name>
<dbReference type="Gene3D" id="3.30.70.270">
    <property type="match status" value="1"/>
</dbReference>
<evidence type="ECO:0000256" key="4">
    <source>
        <dbReference type="SAM" id="MobiDB-lite"/>
    </source>
</evidence>
<dbReference type="SUPFAM" id="SSF55073">
    <property type="entry name" value="Nucleotide cyclase"/>
    <property type="match status" value="1"/>
</dbReference>
<dbReference type="InterPro" id="IPR029787">
    <property type="entry name" value="Nucleotide_cyclase"/>
</dbReference>
<dbReference type="Gene3D" id="3.30.450.20">
    <property type="entry name" value="PAS domain"/>
    <property type="match status" value="1"/>
</dbReference>
<evidence type="ECO:0000313" key="9">
    <source>
        <dbReference type="Proteomes" id="UP000252795"/>
    </source>
</evidence>
<evidence type="ECO:0000259" key="5">
    <source>
        <dbReference type="PROSITE" id="PS50887"/>
    </source>
</evidence>
<dbReference type="PROSITE" id="PS50887">
    <property type="entry name" value="GGDEF"/>
    <property type="match status" value="1"/>
</dbReference>
<dbReference type="SUPFAM" id="SSF55785">
    <property type="entry name" value="PYP-like sensor domain (PAS domain)"/>
    <property type="match status" value="1"/>
</dbReference>
<dbReference type="PANTHER" id="PTHR45138:SF9">
    <property type="entry name" value="DIGUANYLATE CYCLASE DGCM-RELATED"/>
    <property type="match status" value="1"/>
</dbReference>
<dbReference type="NCBIfam" id="TIGR00254">
    <property type="entry name" value="GGDEF"/>
    <property type="match status" value="1"/>
</dbReference>
<dbReference type="PANTHER" id="PTHR45138">
    <property type="entry name" value="REGULATORY COMPONENTS OF SENSORY TRANSDUCTION SYSTEM"/>
    <property type="match status" value="1"/>
</dbReference>
<accession>A0A368V380</accession>
<dbReference type="InterPro" id="IPR035965">
    <property type="entry name" value="PAS-like_dom_sf"/>
</dbReference>
<dbReference type="Proteomes" id="UP000253647">
    <property type="component" value="Unassembled WGS sequence"/>
</dbReference>
<comment type="catalytic activity">
    <reaction evidence="3">
        <text>2 GTP = 3',3'-c-di-GMP + 2 diphosphate</text>
        <dbReference type="Rhea" id="RHEA:24898"/>
        <dbReference type="ChEBI" id="CHEBI:33019"/>
        <dbReference type="ChEBI" id="CHEBI:37565"/>
        <dbReference type="ChEBI" id="CHEBI:58805"/>
        <dbReference type="EC" id="2.7.7.65"/>
    </reaction>
</comment>
<dbReference type="EC" id="2.7.7.65" evidence="2"/>
<evidence type="ECO:0000313" key="7">
    <source>
        <dbReference type="EMBL" id="RCW35558.1"/>
    </source>
</evidence>
<dbReference type="EMBL" id="QPJI01000005">
    <property type="protein sequence ID" value="RCW69907.1"/>
    <property type="molecule type" value="Genomic_DNA"/>
</dbReference>
<evidence type="ECO:0000313" key="11">
    <source>
        <dbReference type="Proteomes" id="UP000253647"/>
    </source>
</evidence>
<comment type="cofactor">
    <cofactor evidence="1">
        <name>Mg(2+)</name>
        <dbReference type="ChEBI" id="CHEBI:18420"/>
    </cofactor>
</comment>
<proteinExistence type="predicted"/>
<dbReference type="EMBL" id="QNSA01000004">
    <property type="protein sequence ID" value="RBP75027.1"/>
    <property type="molecule type" value="Genomic_DNA"/>
</dbReference>
<dbReference type="CDD" id="cd01949">
    <property type="entry name" value="GGDEF"/>
    <property type="match status" value="1"/>
</dbReference>
<gene>
    <name evidence="7" type="ORF">DET51_104176</name>
    <name evidence="8" type="ORF">DET61_10568</name>
    <name evidence="6" type="ORF">DET64_104176</name>
</gene>
<dbReference type="Pfam" id="PF00990">
    <property type="entry name" value="GGDEF"/>
    <property type="match status" value="1"/>
</dbReference>
<evidence type="ECO:0000313" key="8">
    <source>
        <dbReference type="EMBL" id="RCW69907.1"/>
    </source>
</evidence>
<dbReference type="Proteomes" id="UP000253065">
    <property type="component" value="Unassembled WGS sequence"/>
</dbReference>
<dbReference type="FunFam" id="3.30.70.270:FF:000001">
    <property type="entry name" value="Diguanylate cyclase domain protein"/>
    <property type="match status" value="1"/>
</dbReference>
<dbReference type="SMART" id="SM00267">
    <property type="entry name" value="GGDEF"/>
    <property type="match status" value="1"/>
</dbReference>
<sequence length="318" mass="35998">MKSGIPSLNLPVYRDQTPPATEETPPDGLQAVLDNLDALVYVSDFTTHDLLYMNAYGRQIWGDIGNRKCWQVLQDGDGPCSFCTNHLLVNDQGEPNKPHVWEFQNQLDQRWYQCRDQAIRWTDGRLVRLEIATDITERKQMELELRAAHEKARAAALEDELTGLYNRRAFFEFGEQLLNQSARHQTPLTLVMMDLDHFKIINDTYGHQAGDEVLKQVSGLLKARIRDCDIVARMGGEEFAILLPDTDMTMAHVLASRLLALLCNLVVSYEQSRISPSASIGISSLGNGDRRLEDLMCRADEAMYQSKARGRSRVTLAT</sequence>
<dbReference type="EMBL" id="QPJB01000004">
    <property type="protein sequence ID" value="RCW35558.1"/>
    <property type="molecule type" value="Genomic_DNA"/>
</dbReference>
<keyword evidence="10" id="KW-1185">Reference proteome</keyword>
<dbReference type="InterPro" id="IPR043128">
    <property type="entry name" value="Rev_trsase/Diguanyl_cyclase"/>
</dbReference>
<protein>
    <recommendedName>
        <fullName evidence="2">diguanylate cyclase</fullName>
        <ecNumber evidence="2">2.7.7.65</ecNumber>
    </recommendedName>
</protein>
<dbReference type="RefSeq" id="WP_113879547.1">
    <property type="nucleotide sequence ID" value="NZ_CAXEXJ010000017.1"/>
</dbReference>
<evidence type="ECO:0000313" key="6">
    <source>
        <dbReference type="EMBL" id="RBP75027.1"/>
    </source>
</evidence>
<feature type="domain" description="GGDEF" evidence="5">
    <location>
        <begin position="186"/>
        <end position="318"/>
    </location>
</feature>
<dbReference type="InterPro" id="IPR000160">
    <property type="entry name" value="GGDEF_dom"/>
</dbReference>